<organism evidence="2 3">
    <name type="scientific">Paenibacillus zeisoli</name>
    <dbReference type="NCBI Taxonomy" id="2496267"/>
    <lineage>
        <taxon>Bacteria</taxon>
        <taxon>Bacillati</taxon>
        <taxon>Bacillota</taxon>
        <taxon>Bacilli</taxon>
        <taxon>Bacillales</taxon>
        <taxon>Paenibacillaceae</taxon>
        <taxon>Paenibacillus</taxon>
    </lineage>
</organism>
<feature type="domain" description="Glycosyl transferase family 1" evidence="1">
    <location>
        <begin position="167"/>
        <end position="327"/>
    </location>
</feature>
<dbReference type="InterPro" id="IPR001296">
    <property type="entry name" value="Glyco_trans_1"/>
</dbReference>
<dbReference type="CDD" id="cd03801">
    <property type="entry name" value="GT4_PimA-like"/>
    <property type="match status" value="1"/>
</dbReference>
<dbReference type="SUPFAM" id="SSF53756">
    <property type="entry name" value="UDP-Glycosyltransferase/glycogen phosphorylase"/>
    <property type="match status" value="1"/>
</dbReference>
<dbReference type="Gene3D" id="3.40.50.2000">
    <property type="entry name" value="Glycogen Phosphorylase B"/>
    <property type="match status" value="1"/>
</dbReference>
<dbReference type="PANTHER" id="PTHR12526">
    <property type="entry name" value="GLYCOSYLTRANSFERASE"/>
    <property type="match status" value="1"/>
</dbReference>
<dbReference type="OrthoDB" id="158463at2"/>
<proteinExistence type="predicted"/>
<dbReference type="EMBL" id="RZNX01000007">
    <property type="protein sequence ID" value="RUT29167.1"/>
    <property type="molecule type" value="Genomic_DNA"/>
</dbReference>
<dbReference type="Proteomes" id="UP000272464">
    <property type="component" value="Unassembled WGS sequence"/>
</dbReference>
<accession>A0A433X548</accession>
<reference evidence="2 3" key="1">
    <citation type="submission" date="2018-12" db="EMBL/GenBank/DDBJ databases">
        <authorList>
            <person name="Sun L."/>
            <person name="Chen Z."/>
        </authorList>
    </citation>
    <scope>NUCLEOTIDE SEQUENCE [LARGE SCALE GENOMIC DNA]</scope>
    <source>
        <strain evidence="2 3">3-5-3</strain>
    </source>
</reference>
<keyword evidence="2" id="KW-0808">Transferase</keyword>
<dbReference type="PANTHER" id="PTHR12526:SF630">
    <property type="entry name" value="GLYCOSYLTRANSFERASE"/>
    <property type="match status" value="1"/>
</dbReference>
<gene>
    <name evidence="2" type="ORF">EJP77_15750</name>
</gene>
<protein>
    <submittedName>
        <fullName evidence="2">Glycosyltransferase family 1 protein</fullName>
    </submittedName>
</protein>
<comment type="caution">
    <text evidence="2">The sequence shown here is derived from an EMBL/GenBank/DDBJ whole genome shotgun (WGS) entry which is preliminary data.</text>
</comment>
<dbReference type="GO" id="GO:0016757">
    <property type="term" value="F:glycosyltransferase activity"/>
    <property type="evidence" value="ECO:0007669"/>
    <property type="project" value="InterPro"/>
</dbReference>
<dbReference type="Pfam" id="PF00534">
    <property type="entry name" value="Glycos_transf_1"/>
    <property type="match status" value="1"/>
</dbReference>
<evidence type="ECO:0000259" key="1">
    <source>
        <dbReference type="Pfam" id="PF00534"/>
    </source>
</evidence>
<sequence length="355" mass="40282">MKILFTFYVPSGGVETLNRLRCETLRRYGVEGHLLYTSPGSGLQNITDTPTYVTNYDEDITQILEAQKFDAIVVTSDYLMTERLRRLQFPGPIIFEAQGFGTMEQAHRLVEDASFYLKSYCQAVVLPPTSHLIELFNQVCPWLRQFIIMNMVDTAVFHPRDIGVSSHPILGWVGRLEKNKNWVEYLAIAHRLSQRLPNLELRMLTDETLAAPEEQYNFKKWVANLNLTRLQTVSNVPHNQMPNQYSMIANSGGFLLSTSMVEGFGYAVGEAIACGCPVVSTDSDGVRSFIKHNQTGKFYRLGNIDEAVSEGLDMMRNLPLRQYICEQGIRLITESFSPANYAMSFIQMMNCLDIS</sequence>
<keyword evidence="3" id="KW-1185">Reference proteome</keyword>
<dbReference type="RefSeq" id="WP_127200198.1">
    <property type="nucleotide sequence ID" value="NZ_RZNX01000007.1"/>
</dbReference>
<evidence type="ECO:0000313" key="2">
    <source>
        <dbReference type="EMBL" id="RUT29167.1"/>
    </source>
</evidence>
<dbReference type="AlphaFoldDB" id="A0A433X548"/>
<name>A0A433X548_9BACL</name>
<evidence type="ECO:0000313" key="3">
    <source>
        <dbReference type="Proteomes" id="UP000272464"/>
    </source>
</evidence>